<dbReference type="OrthoDB" id="341967at2"/>
<accession>A0A5N7MB87</accession>
<dbReference type="GO" id="GO:0035556">
    <property type="term" value="P:intracellular signal transduction"/>
    <property type="evidence" value="ECO:0007669"/>
    <property type="project" value="InterPro"/>
</dbReference>
<organism evidence="3 4">
    <name type="scientific">Microvirga tunisiensis</name>
    <dbReference type="NCBI Taxonomy" id="2108360"/>
    <lineage>
        <taxon>Bacteria</taxon>
        <taxon>Pseudomonadati</taxon>
        <taxon>Pseudomonadota</taxon>
        <taxon>Alphaproteobacteria</taxon>
        <taxon>Hyphomicrobiales</taxon>
        <taxon>Methylobacteriaceae</taxon>
        <taxon>Microvirga</taxon>
    </lineage>
</organism>
<protein>
    <submittedName>
        <fullName evidence="3">Adenylate/guanylate cyclase domain-containing protein</fullName>
    </submittedName>
</protein>
<comment type="caution">
    <text evidence="3">The sequence shown here is derived from an EMBL/GenBank/DDBJ whole genome shotgun (WGS) entry which is preliminary data.</text>
</comment>
<dbReference type="SMART" id="SM01080">
    <property type="entry name" value="CHASE2"/>
    <property type="match status" value="1"/>
</dbReference>
<feature type="domain" description="Guanylate cyclase" evidence="2">
    <location>
        <begin position="431"/>
        <end position="563"/>
    </location>
</feature>
<dbReference type="Pfam" id="PF00211">
    <property type="entry name" value="Guanylate_cyc"/>
    <property type="match status" value="1"/>
</dbReference>
<keyword evidence="1" id="KW-1133">Transmembrane helix</keyword>
<dbReference type="Pfam" id="PF05226">
    <property type="entry name" value="CHASE2"/>
    <property type="match status" value="1"/>
</dbReference>
<reference evidence="3 4" key="1">
    <citation type="journal article" date="2019" name="Syst. Appl. Microbiol.">
        <title>Microvirga tunisiensis sp. nov., a root nodule symbiotic bacterium isolated from Lupinus micranthus and L. luteus grown in Northern Tunisia.</title>
        <authorList>
            <person name="Msaddak A."/>
            <person name="Rejili M."/>
            <person name="Duran D."/>
            <person name="Mars M."/>
            <person name="Palacios J.M."/>
            <person name="Ruiz-Argueso T."/>
            <person name="Rey L."/>
            <person name="Imperial J."/>
        </authorList>
    </citation>
    <scope>NUCLEOTIDE SEQUENCE [LARGE SCALE GENOMIC DNA]</scope>
    <source>
        <strain evidence="3 4">Lmie10</strain>
    </source>
</reference>
<dbReference type="SMART" id="SM00044">
    <property type="entry name" value="CYCc"/>
    <property type="match status" value="1"/>
</dbReference>
<dbReference type="EMBL" id="VOSK01000002">
    <property type="protein sequence ID" value="MPR23900.1"/>
    <property type="molecule type" value="Genomic_DNA"/>
</dbReference>
<keyword evidence="4" id="KW-1185">Reference proteome</keyword>
<keyword evidence="1" id="KW-0812">Transmembrane</keyword>
<dbReference type="PROSITE" id="PS50125">
    <property type="entry name" value="GUANYLATE_CYCLASE_2"/>
    <property type="match status" value="1"/>
</dbReference>
<gene>
    <name evidence="3" type="ORF">FS320_01365</name>
</gene>
<dbReference type="InterPro" id="IPR050697">
    <property type="entry name" value="Adenylyl/Guanylyl_Cyclase_3/4"/>
</dbReference>
<evidence type="ECO:0000313" key="4">
    <source>
        <dbReference type="Proteomes" id="UP000403266"/>
    </source>
</evidence>
<evidence type="ECO:0000259" key="2">
    <source>
        <dbReference type="PROSITE" id="PS50125"/>
    </source>
</evidence>
<dbReference type="SUPFAM" id="SSF55073">
    <property type="entry name" value="Nucleotide cyclase"/>
    <property type="match status" value="1"/>
</dbReference>
<dbReference type="AlphaFoldDB" id="A0A5N7MB87"/>
<dbReference type="InterPro" id="IPR001054">
    <property type="entry name" value="A/G_cyclase"/>
</dbReference>
<dbReference type="Gene3D" id="3.30.70.1230">
    <property type="entry name" value="Nucleotide cyclase"/>
    <property type="match status" value="1"/>
</dbReference>
<evidence type="ECO:0000313" key="3">
    <source>
        <dbReference type="EMBL" id="MPR23900.1"/>
    </source>
</evidence>
<keyword evidence="1" id="KW-0472">Membrane</keyword>
<sequence length="670" mass="71337">MDRRYAFTLIAAALAGLWGAGLALSYREGRAAFLDRVEAPLADLRFLIQGPRPAPDAITIVAIDDQTVHETGSYPLSRATMARLVSALGHMKPKAIALDILFIDPGPAEGDLALIEALRGAPSVLAAAGLFRRATQHALAPTDDNSEGLPVAQSLLLPLESLTRAGTLGVVNIATDASGVPRHVPLLLRSDGRIIPSFPLRAVSIAMNRDPVLHSDGIDIGGISTSTERGYALTLRFYGPGGTVRTISAGQILNGNVEEDAVRDKVIVVGATVAGGGDTFPSPFDPVLPGVEVLATAIAHLMEGDGLVRDRHVRLIDATVAVILPVLFVLLLSWHRSIWGLALIAGITTLWIGVTVVAFTQGIWLSAALPLWAATPPVALFGAARLWLDRSRAERLSAQSRTLQSFQPPSLTERLTKDPIFLIKPVRQQAALIFIDLSGFTGLTEVLPLDDTREILRSFHTLVDQETVRNHGIVASFMGDGAMILFGLPDPSPQDAGHALAACVALSMRMESWLATVPQPIASRIGFKIGAHYGRIIASRLGGDSHQHITATGDTVNVASRLMEVAAAHHVSVALSDALYHAAGPARSVLESGILDGPLATPIRGRAGSLQVWFWRRRSTEARGESLDDFHQGFSPCRNAVRPLQSSSGAGMPVPNQFFCIRACASSTDF</sequence>
<dbReference type="Proteomes" id="UP000403266">
    <property type="component" value="Unassembled WGS sequence"/>
</dbReference>
<evidence type="ECO:0000256" key="1">
    <source>
        <dbReference type="SAM" id="Phobius"/>
    </source>
</evidence>
<dbReference type="PANTHER" id="PTHR43081:SF20">
    <property type="entry name" value="TWO-COMPONENT RESPONSE REGULATOR"/>
    <property type="match status" value="1"/>
</dbReference>
<feature type="transmembrane region" description="Helical" evidence="1">
    <location>
        <begin position="369"/>
        <end position="388"/>
    </location>
</feature>
<dbReference type="PANTHER" id="PTHR43081">
    <property type="entry name" value="ADENYLATE CYCLASE, TERMINAL-DIFFERENTIATION SPECIFIC-RELATED"/>
    <property type="match status" value="1"/>
</dbReference>
<name>A0A5N7MB87_9HYPH</name>
<proteinExistence type="predicted"/>
<dbReference type="InterPro" id="IPR007890">
    <property type="entry name" value="CHASE2"/>
</dbReference>
<feature type="transmembrane region" description="Helical" evidence="1">
    <location>
        <begin position="341"/>
        <end position="363"/>
    </location>
</feature>
<dbReference type="GO" id="GO:0006171">
    <property type="term" value="P:cAMP biosynthetic process"/>
    <property type="evidence" value="ECO:0007669"/>
    <property type="project" value="TreeGrafter"/>
</dbReference>
<feature type="transmembrane region" description="Helical" evidence="1">
    <location>
        <begin position="315"/>
        <end position="334"/>
    </location>
</feature>
<dbReference type="CDD" id="cd07302">
    <property type="entry name" value="CHD"/>
    <property type="match status" value="1"/>
</dbReference>
<dbReference type="InterPro" id="IPR029787">
    <property type="entry name" value="Nucleotide_cyclase"/>
</dbReference>
<dbReference type="GO" id="GO:0004016">
    <property type="term" value="F:adenylate cyclase activity"/>
    <property type="evidence" value="ECO:0007669"/>
    <property type="project" value="UniProtKB-ARBA"/>
</dbReference>